<feature type="region of interest" description="Disordered" evidence="3">
    <location>
        <begin position="359"/>
        <end position="379"/>
    </location>
</feature>
<protein>
    <submittedName>
        <fullName evidence="5 7">RNA binding protein Nova 1</fullName>
    </submittedName>
</protein>
<evidence type="ECO:0000313" key="5">
    <source>
        <dbReference type="EMBL" id="CDS19549.1"/>
    </source>
</evidence>
<feature type="compositionally biased region" description="Pro residues" evidence="3">
    <location>
        <begin position="743"/>
        <end position="753"/>
    </location>
</feature>
<feature type="domain" description="K Homology" evidence="4">
    <location>
        <begin position="145"/>
        <end position="217"/>
    </location>
</feature>
<reference evidence="7" key="3">
    <citation type="submission" date="2020-10" db="UniProtKB">
        <authorList>
            <consortium name="WormBaseParasite"/>
        </authorList>
    </citation>
    <scope>IDENTIFICATION</scope>
</reference>
<name>A0A068WPI8_ECHGR</name>
<keyword evidence="2" id="KW-0694">RNA-binding</keyword>
<dbReference type="CDD" id="cd22435">
    <property type="entry name" value="KH-I_NOVA_rpt1"/>
    <property type="match status" value="1"/>
</dbReference>
<proteinExistence type="predicted"/>
<feature type="region of interest" description="Disordered" evidence="3">
    <location>
        <begin position="698"/>
        <end position="753"/>
    </location>
</feature>
<dbReference type="WBParaSite" id="EgrG_000486900">
    <property type="protein sequence ID" value="EgrG_000486900"/>
    <property type="gene ID" value="EgrG_000486900"/>
</dbReference>
<dbReference type="AlphaFoldDB" id="A0A068WPI8"/>
<reference evidence="5" key="2">
    <citation type="submission" date="2014-06" db="EMBL/GenBank/DDBJ databases">
        <authorList>
            <person name="Aslett M."/>
        </authorList>
    </citation>
    <scope>NUCLEOTIDE SEQUENCE</scope>
</reference>
<dbReference type="Gene3D" id="3.30.1370.10">
    <property type="entry name" value="K Homology domain, type 1"/>
    <property type="match status" value="3"/>
</dbReference>
<evidence type="ECO:0000256" key="1">
    <source>
        <dbReference type="ARBA" id="ARBA00022737"/>
    </source>
</evidence>
<dbReference type="InterPro" id="IPR004087">
    <property type="entry name" value="KH_dom"/>
</dbReference>
<dbReference type="InterPro" id="IPR047276">
    <property type="entry name" value="KH-I_NOVA_rpt2"/>
</dbReference>
<evidence type="ECO:0000256" key="3">
    <source>
        <dbReference type="SAM" id="MobiDB-lite"/>
    </source>
</evidence>
<feature type="domain" description="K Homology" evidence="4">
    <location>
        <begin position="603"/>
        <end position="676"/>
    </location>
</feature>
<dbReference type="OrthoDB" id="441329at2759"/>
<evidence type="ECO:0000313" key="6">
    <source>
        <dbReference type="Proteomes" id="UP000492820"/>
    </source>
</evidence>
<dbReference type="InterPro" id="IPR004088">
    <property type="entry name" value="KH_dom_type_1"/>
</dbReference>
<gene>
    <name evidence="5" type="ORF">EgrG_000486900</name>
</gene>
<reference evidence="5 6" key="1">
    <citation type="journal article" date="2013" name="Nature">
        <title>The genomes of four tapeworm species reveal adaptations to parasitism.</title>
        <authorList>
            <person name="Tsai I.J."/>
            <person name="Zarowiecki M."/>
            <person name="Holroyd N."/>
            <person name="Garciarrubio A."/>
            <person name="Sanchez-Flores A."/>
            <person name="Brooks K.L."/>
            <person name="Tracey A."/>
            <person name="Bobes R.J."/>
            <person name="Fragoso G."/>
            <person name="Sciutto E."/>
            <person name="Aslett M."/>
            <person name="Beasley H."/>
            <person name="Bennett H.M."/>
            <person name="Cai J."/>
            <person name="Camicia F."/>
            <person name="Clark R."/>
            <person name="Cucher M."/>
            <person name="De Silva N."/>
            <person name="Day T.A."/>
            <person name="Deplazes P."/>
            <person name="Estrada K."/>
            <person name="Fernandez C."/>
            <person name="Holland P.W."/>
            <person name="Hou J."/>
            <person name="Hu S."/>
            <person name="Huckvale T."/>
            <person name="Hung S.S."/>
            <person name="Kamenetzky L."/>
            <person name="Keane J.A."/>
            <person name="Kiss F."/>
            <person name="Koziol U."/>
            <person name="Lambert O."/>
            <person name="Liu K."/>
            <person name="Luo X."/>
            <person name="Luo Y."/>
            <person name="Macchiaroli N."/>
            <person name="Nichol S."/>
            <person name="Paps J."/>
            <person name="Parkinson J."/>
            <person name="Pouchkina-Stantcheva N."/>
            <person name="Riddiford N."/>
            <person name="Rosenzvit M."/>
            <person name="Salinas G."/>
            <person name="Wasmuth J.D."/>
            <person name="Zamanian M."/>
            <person name="Zheng Y."/>
            <person name="Cai X."/>
            <person name="Soberon X."/>
            <person name="Olson P.D."/>
            <person name="Laclette J.P."/>
            <person name="Brehm K."/>
            <person name="Berriman M."/>
            <person name="Garciarrubio A."/>
            <person name="Bobes R.J."/>
            <person name="Fragoso G."/>
            <person name="Sanchez-Flores A."/>
            <person name="Estrada K."/>
            <person name="Cevallos M.A."/>
            <person name="Morett E."/>
            <person name="Gonzalez V."/>
            <person name="Portillo T."/>
            <person name="Ochoa-Leyva A."/>
            <person name="Jose M.V."/>
            <person name="Sciutto E."/>
            <person name="Landa A."/>
            <person name="Jimenez L."/>
            <person name="Valdes V."/>
            <person name="Carrero J.C."/>
            <person name="Larralde C."/>
            <person name="Morales-Montor J."/>
            <person name="Limon-Lason J."/>
            <person name="Soberon X."/>
            <person name="Laclette J.P."/>
        </authorList>
    </citation>
    <scope>NUCLEOTIDE SEQUENCE [LARGE SCALE GENOMIC DNA]</scope>
</reference>
<evidence type="ECO:0000256" key="2">
    <source>
        <dbReference type="PROSITE-ProRule" id="PRU00117"/>
    </source>
</evidence>
<dbReference type="GO" id="GO:0003723">
    <property type="term" value="F:RNA binding"/>
    <property type="evidence" value="ECO:0007669"/>
    <property type="project" value="UniProtKB-UniRule"/>
</dbReference>
<dbReference type="SUPFAM" id="SSF54791">
    <property type="entry name" value="Eukaryotic type KH-domain (KH-domain type I)"/>
    <property type="match status" value="3"/>
</dbReference>
<feature type="region of interest" description="Disordered" evidence="3">
    <location>
        <begin position="1"/>
        <end position="29"/>
    </location>
</feature>
<dbReference type="PANTHER" id="PTHR10288">
    <property type="entry name" value="KH DOMAIN CONTAINING RNA BINDING PROTEIN"/>
    <property type="match status" value="1"/>
</dbReference>
<dbReference type="InterPro" id="IPR047275">
    <property type="entry name" value="KH-I_NOVA_rpt1"/>
</dbReference>
<dbReference type="InterPro" id="IPR036612">
    <property type="entry name" value="KH_dom_type_1_sf"/>
</dbReference>
<sequence length="753" mass="77634">MTGSNSGSDDSNESRKRHSDDHFESGCSSKRPNCGASAVHLKVLIPSIAAGAVIGKDGEAIERIQKESGAKVKISKRNDFYPGTLERVCLIVGTLEAVTSTHTFVMERIYEKPDTTIQSTDSRVVLERHKQLFVLTSTFNPSLLVWTKVKILVPNSTAGMIIGKNGTYIQEIKERSEAYVQISQKSREFSLPERCVIVAGELHQMRAAMDLILAVIASDPQSSSCPNLSYADVRGPVSSVYPTGSPYAFPFISANTGNLLLRPDASSLATAATAAANPYLVGPLTTPLNPMDAALLLQLVNSGDYISALQQHQQQQQQQHNAALNAVLHMSGGSGGSGGSGLASATGAVITANHPQVHAYPHQPHHQQQQHQASSASPLATAAANSLGSFCSNPTFLPAAAMFDSIMPSTAAAVAAAAGPQARMTSQYLGGRGAGAFVSASAYPPVATAATAQLCPFVPLQTTAFASPSPPSSATPDAPALHAAAALAAVASANSRTTSASTSAAAAASSAEALSIFDTGQRSGGGGSRTETEVAAAVVPPTGLWEESKSEAGQQPPTYLTASAAALMGLYASATAMANSNAIVTPTAGAQLLRSSVGGTSGLLYTKEILVPESLIGRISGPHGRLLLDLQTQTNTLIQVSPKCVFVSGLQSRVVSISGDQMNANYAAAVIENTITIEQLNQHAGALHAPLRRPYEESGAGYINQTPGKSNGVVASDISGGGGGDYGPIEGVTSTGTSCPTQPSQPLPKQPAF</sequence>
<accession>A0A068WPI8</accession>
<dbReference type="Proteomes" id="UP000492820">
    <property type="component" value="Unassembled WGS sequence"/>
</dbReference>
<dbReference type="EMBL" id="LK028579">
    <property type="protein sequence ID" value="CDS19549.1"/>
    <property type="molecule type" value="Genomic_DNA"/>
</dbReference>
<organism evidence="5">
    <name type="scientific">Echinococcus granulosus</name>
    <name type="common">Hydatid tapeworm</name>
    <dbReference type="NCBI Taxonomy" id="6210"/>
    <lineage>
        <taxon>Eukaryota</taxon>
        <taxon>Metazoa</taxon>
        <taxon>Spiralia</taxon>
        <taxon>Lophotrochozoa</taxon>
        <taxon>Platyhelminthes</taxon>
        <taxon>Cestoda</taxon>
        <taxon>Eucestoda</taxon>
        <taxon>Cyclophyllidea</taxon>
        <taxon>Taeniidae</taxon>
        <taxon>Echinococcus</taxon>
        <taxon>Echinococcus granulosus group</taxon>
    </lineage>
</organism>
<feature type="compositionally biased region" description="Polar residues" evidence="3">
    <location>
        <begin position="732"/>
        <end position="742"/>
    </location>
</feature>
<keyword evidence="1" id="KW-0677">Repeat</keyword>
<dbReference type="PROSITE" id="PS50084">
    <property type="entry name" value="KH_TYPE_1"/>
    <property type="match status" value="3"/>
</dbReference>
<dbReference type="SMART" id="SM00322">
    <property type="entry name" value="KH"/>
    <property type="match status" value="3"/>
</dbReference>
<evidence type="ECO:0000259" key="4">
    <source>
        <dbReference type="SMART" id="SM00322"/>
    </source>
</evidence>
<feature type="compositionally biased region" description="Basic and acidic residues" evidence="3">
    <location>
        <begin position="12"/>
        <end position="24"/>
    </location>
</feature>
<dbReference type="Pfam" id="PF00013">
    <property type="entry name" value="KH_1"/>
    <property type="match status" value="3"/>
</dbReference>
<dbReference type="CDD" id="cd22436">
    <property type="entry name" value="KH-I_NOVA_rpt2"/>
    <property type="match status" value="1"/>
</dbReference>
<feature type="domain" description="K Homology" evidence="4">
    <location>
        <begin position="37"/>
        <end position="110"/>
    </location>
</feature>
<evidence type="ECO:0000313" key="7">
    <source>
        <dbReference type="WBParaSite" id="EgrG_000486900"/>
    </source>
</evidence>